<reference evidence="2 3" key="1">
    <citation type="journal article" date="2017" name="Mycologia">
        <title>Bifiguratus adelaidae, gen. et sp. nov., a new member of Mucoromycotina in endophytic and soil-dwelling habitats.</title>
        <authorList>
            <person name="Torres-Cruz T.J."/>
            <person name="Billingsley Tobias T.L."/>
            <person name="Almatruk M."/>
            <person name="Hesse C."/>
            <person name="Kuske C.R."/>
            <person name="Desiro A."/>
            <person name="Benucci G.M."/>
            <person name="Bonito G."/>
            <person name="Stajich J.E."/>
            <person name="Dunlap C."/>
            <person name="Arnold A.E."/>
            <person name="Porras-Alfaro A."/>
        </authorList>
    </citation>
    <scope>NUCLEOTIDE SEQUENCE [LARGE SCALE GENOMIC DNA]</scope>
    <source>
        <strain evidence="2 3">AZ0501</strain>
    </source>
</reference>
<feature type="chain" id="PRO_5012650246" description="Purine nucleoside permease" evidence="1">
    <location>
        <begin position="20"/>
        <end position="347"/>
    </location>
</feature>
<comment type="caution">
    <text evidence="2">The sequence shown here is derived from an EMBL/GenBank/DDBJ whole genome shotgun (WGS) entry which is preliminary data.</text>
</comment>
<dbReference type="Pfam" id="PF06516">
    <property type="entry name" value="NUP"/>
    <property type="match status" value="2"/>
</dbReference>
<evidence type="ECO:0000313" key="3">
    <source>
        <dbReference type="Proteomes" id="UP000242875"/>
    </source>
</evidence>
<dbReference type="AlphaFoldDB" id="A0A261Y429"/>
<dbReference type="Proteomes" id="UP000242875">
    <property type="component" value="Unassembled WGS sequence"/>
</dbReference>
<keyword evidence="1" id="KW-0732">Signal</keyword>
<dbReference type="OrthoDB" id="2331083at2759"/>
<dbReference type="InterPro" id="IPR009486">
    <property type="entry name" value="Pur_nuclsid_perm"/>
</dbReference>
<protein>
    <recommendedName>
        <fullName evidence="4">Purine nucleoside permease</fullName>
    </recommendedName>
</protein>
<keyword evidence="3" id="KW-1185">Reference proteome</keyword>
<dbReference type="PIRSF" id="PIRSF013171">
    <property type="entry name" value="Pur_nuclsid_perm"/>
    <property type="match status" value="1"/>
</dbReference>
<name>A0A261Y429_9FUNG</name>
<evidence type="ECO:0008006" key="4">
    <source>
        <dbReference type="Google" id="ProtNLM"/>
    </source>
</evidence>
<dbReference type="PANTHER" id="PTHR38643:SF1">
    <property type="entry name" value="PURINE NUCLEOSIDE PERMEASE C285.05-RELATED"/>
    <property type="match status" value="1"/>
</dbReference>
<gene>
    <name evidence="2" type="ORF">BZG36_01973</name>
</gene>
<organism evidence="2 3">
    <name type="scientific">Bifiguratus adelaidae</name>
    <dbReference type="NCBI Taxonomy" id="1938954"/>
    <lineage>
        <taxon>Eukaryota</taxon>
        <taxon>Fungi</taxon>
        <taxon>Fungi incertae sedis</taxon>
        <taxon>Mucoromycota</taxon>
        <taxon>Mucoromycotina</taxon>
        <taxon>Endogonomycetes</taxon>
        <taxon>Endogonales</taxon>
        <taxon>Endogonales incertae sedis</taxon>
        <taxon>Bifiguratus</taxon>
    </lineage>
</organism>
<dbReference type="GO" id="GO:0055085">
    <property type="term" value="P:transmembrane transport"/>
    <property type="evidence" value="ECO:0007669"/>
    <property type="project" value="InterPro"/>
</dbReference>
<evidence type="ECO:0000256" key="1">
    <source>
        <dbReference type="SAM" id="SignalP"/>
    </source>
</evidence>
<proteinExistence type="predicted"/>
<accession>A0A261Y429</accession>
<dbReference type="EMBL" id="MVBO01000016">
    <property type="protein sequence ID" value="OZJ05379.1"/>
    <property type="molecule type" value="Genomic_DNA"/>
</dbReference>
<dbReference type="PANTHER" id="PTHR38643">
    <property type="entry name" value="PURINE NUCLEOSIDE PERMEASE C285.05-RELATED"/>
    <property type="match status" value="1"/>
</dbReference>
<sequence length="347" mass="37577">MVNLKSAWFVPLLAAAVLAYPAQEAKRFEKRDESFSTVPSQRFAIFAPKVVIISMFVSEQDVWLEPYCLKNNISIPGLSPLYPYIHCDSDYEVCQVTVGEGGFNAAATTAALVLNPLFDFTKTFFMIAGIAGINPYEGTIGSATFARFARFAVEALGEYPTSLYGTEVFELNADSDTAKIYRALYNYAPANQPSKAVKCDAAASEVWFTGSDLAESFGNFTALMTNGMGHYCATANEDNATLGALLRAALAKLVDFGRIVVMRTASNFDRSPPSTANDAVYGLLYANVGAFDTSLENLVLAGSPFVNDVIKNWEKYNDGRYAPKNYIGDIFGTLGGTPDFGPYGVAN</sequence>
<evidence type="ECO:0000313" key="2">
    <source>
        <dbReference type="EMBL" id="OZJ05379.1"/>
    </source>
</evidence>
<dbReference type="GO" id="GO:0005783">
    <property type="term" value="C:endoplasmic reticulum"/>
    <property type="evidence" value="ECO:0007669"/>
    <property type="project" value="TreeGrafter"/>
</dbReference>
<feature type="signal peptide" evidence="1">
    <location>
        <begin position="1"/>
        <end position="19"/>
    </location>
</feature>